<gene>
    <name evidence="1" type="ORF">ES676_01085</name>
</gene>
<dbReference type="Pfam" id="PF07920">
    <property type="entry name" value="DUF1684"/>
    <property type="match status" value="1"/>
</dbReference>
<dbReference type="PROSITE" id="PS51257">
    <property type="entry name" value="PROKAR_LIPOPROTEIN"/>
    <property type="match status" value="1"/>
</dbReference>
<evidence type="ECO:0000313" key="1">
    <source>
        <dbReference type="EMBL" id="TYB80294.1"/>
    </source>
</evidence>
<reference evidence="1 2" key="1">
    <citation type="submission" date="2019-08" db="EMBL/GenBank/DDBJ databases">
        <title>Genomes of Antarctic Bizionia species.</title>
        <authorList>
            <person name="Bowman J.P."/>
        </authorList>
    </citation>
    <scope>NUCLEOTIDE SEQUENCE [LARGE SCALE GENOMIC DNA]</scope>
    <source>
        <strain evidence="1 2">HFD</strain>
    </source>
</reference>
<name>A0A8H2LH70_9FLAO</name>
<accession>A0A8H2LH70</accession>
<organism evidence="1 2">
    <name type="scientific">Bizionia saleffrena</name>
    <dbReference type="NCBI Taxonomy" id="291189"/>
    <lineage>
        <taxon>Bacteria</taxon>
        <taxon>Pseudomonadati</taxon>
        <taxon>Bacteroidota</taxon>
        <taxon>Flavobacteriia</taxon>
        <taxon>Flavobacteriales</taxon>
        <taxon>Flavobacteriaceae</taxon>
        <taxon>Bizionia</taxon>
    </lineage>
</organism>
<proteinExistence type="predicted"/>
<dbReference type="PANTHER" id="PTHR41913:SF1">
    <property type="entry name" value="DUF1684 DOMAIN-CONTAINING PROTEIN"/>
    <property type="match status" value="1"/>
</dbReference>
<dbReference type="PANTHER" id="PTHR41913">
    <property type="entry name" value="DUF1684 DOMAIN-CONTAINING PROTEIN"/>
    <property type="match status" value="1"/>
</dbReference>
<dbReference type="AlphaFoldDB" id="A0A8H2LH70"/>
<sequence length="201" mass="23009">MKNLSVLIVIVVFVLSCSQNKTPVMGDTPFQKKINSEFKDATTSPLKAKDRKTFRSLDFYTYDNDFVVSATVKRTPDSEFFNMKTTTDRLTKSRVYGVLTFKLKDSTYQLNVYQDKVLMTTEGFENYLLLPFLDETNGEATYGAGRYIDLEIPDSDTLIIDFNSAYNPYCAYNETYSCPLVPSINYLETIVEAGVKKYKKH</sequence>
<keyword evidence="2" id="KW-1185">Reference proteome</keyword>
<protein>
    <submittedName>
        <fullName evidence="1">DUF1684 domain-containing protein</fullName>
    </submittedName>
</protein>
<comment type="caution">
    <text evidence="1">The sequence shown here is derived from an EMBL/GenBank/DDBJ whole genome shotgun (WGS) entry which is preliminary data.</text>
</comment>
<dbReference type="EMBL" id="VSKM01000001">
    <property type="protein sequence ID" value="TYB80294.1"/>
    <property type="molecule type" value="Genomic_DNA"/>
</dbReference>
<dbReference type="Proteomes" id="UP000323324">
    <property type="component" value="Unassembled WGS sequence"/>
</dbReference>
<evidence type="ECO:0000313" key="2">
    <source>
        <dbReference type="Proteomes" id="UP000323324"/>
    </source>
</evidence>
<dbReference type="InterPro" id="IPR012467">
    <property type="entry name" value="DUF1684"/>
</dbReference>
<dbReference type="RefSeq" id="WP_148368185.1">
    <property type="nucleotide sequence ID" value="NZ_VSKM01000001.1"/>
</dbReference>